<dbReference type="GO" id="GO:0052621">
    <property type="term" value="F:diguanylate cyclase activity"/>
    <property type="evidence" value="ECO:0007669"/>
    <property type="project" value="UniProtKB-EC"/>
</dbReference>
<dbReference type="InterPro" id="IPR043128">
    <property type="entry name" value="Rev_trsase/Diguanyl_cyclase"/>
</dbReference>
<evidence type="ECO:0000259" key="1">
    <source>
        <dbReference type="Pfam" id="PF00990"/>
    </source>
</evidence>
<dbReference type="KEGG" id="ima:PO878_01505"/>
<evidence type="ECO:0000313" key="3">
    <source>
        <dbReference type="Proteomes" id="UP001216390"/>
    </source>
</evidence>
<dbReference type="Proteomes" id="UP001216390">
    <property type="component" value="Chromosome"/>
</dbReference>
<feature type="domain" description="GGDEF" evidence="1">
    <location>
        <begin position="53"/>
        <end position="135"/>
    </location>
</feature>
<dbReference type="InterPro" id="IPR029787">
    <property type="entry name" value="Nucleotide_cyclase"/>
</dbReference>
<sequence length="147" mass="15185">MTDAPVTDPESGLFSEAMLRAVLPSRVATARRTLRQLGLVVAAVGDGPDPGEMAELVGHTVRDSDIAARLDDGRVALVLEFTPSEGCAVVADRFRTKVAETHPDAEVRLGIACYPAHALSADELVVAADTALGEAGPGDVVTAPVAE</sequence>
<dbReference type="SUPFAM" id="SSF55073">
    <property type="entry name" value="Nucleotide cyclase"/>
    <property type="match status" value="1"/>
</dbReference>
<dbReference type="Pfam" id="PF00990">
    <property type="entry name" value="GGDEF"/>
    <property type="match status" value="1"/>
</dbReference>
<keyword evidence="2" id="KW-0808">Transferase</keyword>
<accession>A0AAE9YA08</accession>
<keyword evidence="2" id="KW-0548">Nucleotidyltransferase</keyword>
<gene>
    <name evidence="2" type="ORF">PO878_01505</name>
</gene>
<keyword evidence="3" id="KW-1185">Reference proteome</keyword>
<name>A0AAE9YA08_9ACTN</name>
<reference evidence="2" key="1">
    <citation type="submission" date="2023-01" db="EMBL/GenBank/DDBJ databases">
        <title>The diversity of Class Acidimicrobiia in South China Sea sediment environments and the proposal of Iamia marina sp. nov., a novel species of the genus Iamia.</title>
        <authorList>
            <person name="He Y."/>
            <person name="Tian X."/>
        </authorList>
    </citation>
    <scope>NUCLEOTIDE SEQUENCE</scope>
    <source>
        <strain evidence="2">DSM 19957</strain>
    </source>
</reference>
<dbReference type="EMBL" id="CP116942">
    <property type="protein sequence ID" value="WCO67393.1"/>
    <property type="molecule type" value="Genomic_DNA"/>
</dbReference>
<dbReference type="AlphaFoldDB" id="A0AAE9YA08"/>
<dbReference type="InterPro" id="IPR000160">
    <property type="entry name" value="GGDEF_dom"/>
</dbReference>
<proteinExistence type="predicted"/>
<evidence type="ECO:0000313" key="2">
    <source>
        <dbReference type="EMBL" id="WCO67393.1"/>
    </source>
</evidence>
<organism evidence="2 3">
    <name type="scientific">Iamia majanohamensis</name>
    <dbReference type="NCBI Taxonomy" id="467976"/>
    <lineage>
        <taxon>Bacteria</taxon>
        <taxon>Bacillati</taxon>
        <taxon>Actinomycetota</taxon>
        <taxon>Acidimicrobiia</taxon>
        <taxon>Acidimicrobiales</taxon>
        <taxon>Iamiaceae</taxon>
        <taxon>Iamia</taxon>
    </lineage>
</organism>
<dbReference type="EC" id="2.7.7.65" evidence="2"/>
<dbReference type="RefSeq" id="WP_272736915.1">
    <property type="nucleotide sequence ID" value="NZ_CP116942.1"/>
</dbReference>
<protein>
    <submittedName>
        <fullName evidence="2">Diguanylate cyclase</fullName>
        <ecNumber evidence="2">2.7.7.65</ecNumber>
    </submittedName>
</protein>
<dbReference type="Gene3D" id="3.30.70.270">
    <property type="match status" value="1"/>
</dbReference>